<proteinExistence type="predicted"/>
<evidence type="ECO:0000313" key="2">
    <source>
        <dbReference type="Proteomes" id="UP000316639"/>
    </source>
</evidence>
<dbReference type="AlphaFoldDB" id="A0A563ER09"/>
<name>A0A563ER09_9PSEU</name>
<reference evidence="1 2" key="1">
    <citation type="submission" date="2019-07" db="EMBL/GenBank/DDBJ databases">
        <title>Lentzea xizangensis sp. nov., isolated from Qinghai-Tibetan Plateau Soils.</title>
        <authorList>
            <person name="Huang J."/>
        </authorList>
    </citation>
    <scope>NUCLEOTIDE SEQUENCE [LARGE SCALE GENOMIC DNA]</scope>
    <source>
        <strain evidence="1 2">FXJ1.1311</strain>
    </source>
</reference>
<sequence length="67" mass="7489">MDRLVPVIKLYPQLDSLPWSGLPTLEFTDREHGRTERRTVAVAPLGDHLGYPLPGPRLSPRGARVLC</sequence>
<accession>A0A563ER09</accession>
<dbReference type="EMBL" id="VOBR01000014">
    <property type="protein sequence ID" value="TWP49935.1"/>
    <property type="molecule type" value="Genomic_DNA"/>
</dbReference>
<dbReference type="OrthoDB" id="3867913at2"/>
<dbReference type="Proteomes" id="UP000316639">
    <property type="component" value="Unassembled WGS sequence"/>
</dbReference>
<protein>
    <submittedName>
        <fullName evidence="1">Uncharacterized protein</fullName>
    </submittedName>
</protein>
<dbReference type="RefSeq" id="WP_146354035.1">
    <property type="nucleotide sequence ID" value="NZ_VOBR01000014.1"/>
</dbReference>
<comment type="caution">
    <text evidence="1">The sequence shown here is derived from an EMBL/GenBank/DDBJ whole genome shotgun (WGS) entry which is preliminary data.</text>
</comment>
<organism evidence="1 2">
    <name type="scientific">Lentzea tibetensis</name>
    <dbReference type="NCBI Taxonomy" id="2591470"/>
    <lineage>
        <taxon>Bacteria</taxon>
        <taxon>Bacillati</taxon>
        <taxon>Actinomycetota</taxon>
        <taxon>Actinomycetes</taxon>
        <taxon>Pseudonocardiales</taxon>
        <taxon>Pseudonocardiaceae</taxon>
        <taxon>Lentzea</taxon>
    </lineage>
</organism>
<evidence type="ECO:0000313" key="1">
    <source>
        <dbReference type="EMBL" id="TWP49935.1"/>
    </source>
</evidence>
<keyword evidence="2" id="KW-1185">Reference proteome</keyword>
<gene>
    <name evidence="1" type="ORF">FKR81_22120</name>
</gene>